<dbReference type="Pfam" id="PF03401">
    <property type="entry name" value="TctC"/>
    <property type="match status" value="1"/>
</dbReference>
<dbReference type="AlphaFoldDB" id="A0A3S0JXT8"/>
<dbReference type="SUPFAM" id="SSF53850">
    <property type="entry name" value="Periplasmic binding protein-like II"/>
    <property type="match status" value="1"/>
</dbReference>
<reference evidence="3 4" key="1">
    <citation type="submission" date="2018-12" db="EMBL/GenBank/DDBJ databases">
        <title>The genome of Variovorax gossypii DSM 100435.</title>
        <authorList>
            <person name="Gao J."/>
            <person name="Sun J."/>
        </authorList>
    </citation>
    <scope>NUCLEOTIDE SEQUENCE [LARGE SCALE GENOMIC DNA]</scope>
    <source>
        <strain evidence="3 4">DSM 100435</strain>
    </source>
</reference>
<name>A0A3S0JXT8_9BURK</name>
<comment type="caution">
    <text evidence="3">The sequence shown here is derived from an EMBL/GenBank/DDBJ whole genome shotgun (WGS) entry which is preliminary data.</text>
</comment>
<dbReference type="RefSeq" id="WP_126470873.1">
    <property type="nucleotide sequence ID" value="NZ_RXOE01000002.1"/>
</dbReference>
<dbReference type="PANTHER" id="PTHR42928">
    <property type="entry name" value="TRICARBOXYLATE-BINDING PROTEIN"/>
    <property type="match status" value="1"/>
</dbReference>
<comment type="similarity">
    <text evidence="1">Belongs to the UPF0065 (bug) family.</text>
</comment>
<evidence type="ECO:0000256" key="2">
    <source>
        <dbReference type="SAM" id="SignalP"/>
    </source>
</evidence>
<dbReference type="InterPro" id="IPR005064">
    <property type="entry name" value="BUG"/>
</dbReference>
<evidence type="ECO:0000256" key="1">
    <source>
        <dbReference type="ARBA" id="ARBA00006987"/>
    </source>
</evidence>
<dbReference type="Gene3D" id="3.40.190.10">
    <property type="entry name" value="Periplasmic binding protein-like II"/>
    <property type="match status" value="1"/>
</dbReference>
<dbReference type="Gene3D" id="3.40.190.150">
    <property type="entry name" value="Bordetella uptake gene, domain 1"/>
    <property type="match status" value="1"/>
</dbReference>
<proteinExistence type="inferred from homology"/>
<dbReference type="InterPro" id="IPR042100">
    <property type="entry name" value="Bug_dom1"/>
</dbReference>
<gene>
    <name evidence="3" type="ORF">EJP69_14550</name>
</gene>
<organism evidence="3 4">
    <name type="scientific">Variovorax gossypii</name>
    <dbReference type="NCBI Taxonomy" id="1679495"/>
    <lineage>
        <taxon>Bacteria</taxon>
        <taxon>Pseudomonadati</taxon>
        <taxon>Pseudomonadota</taxon>
        <taxon>Betaproteobacteria</taxon>
        <taxon>Burkholderiales</taxon>
        <taxon>Comamonadaceae</taxon>
        <taxon>Variovorax</taxon>
    </lineage>
</organism>
<dbReference type="PANTHER" id="PTHR42928:SF5">
    <property type="entry name" value="BLR1237 PROTEIN"/>
    <property type="match status" value="1"/>
</dbReference>
<dbReference type="PIRSF" id="PIRSF017082">
    <property type="entry name" value="YflP"/>
    <property type="match status" value="1"/>
</dbReference>
<evidence type="ECO:0000313" key="3">
    <source>
        <dbReference type="EMBL" id="RTQ35572.1"/>
    </source>
</evidence>
<sequence length="323" mass="34387">MTIAPRRSILLLGLAVASIALSAHAQMPPLVKLVVPYPPGGSVDTLARLIQQPLQDALKATVVVDNRPGAGGRIAASQVKRETANGSVILIAPNSLTTIQSLVYAEKLDYKITDDFVAVSRLASYPFGLAVPGSSNTKTVAELIAAMKASPNPSYGTSGAGGMAHFTGLVFGRETGVNWTHVAFKGGAPLVSDLIGGHLPVGIDTLIDQIEHQRAGKIRVVGIFSDKRYPLAPEIPTLAEQGVKMASVQGWFGAFMPAKTSKDIVNRVDHAFAQVLASQELNARLNKMVIESAYMPSAEFSRLQVQELQQWAPVVRESGFKPE</sequence>
<accession>A0A3S0JXT8</accession>
<dbReference type="EMBL" id="RXOE01000002">
    <property type="protein sequence ID" value="RTQ35572.1"/>
    <property type="molecule type" value="Genomic_DNA"/>
</dbReference>
<evidence type="ECO:0008006" key="5">
    <source>
        <dbReference type="Google" id="ProtNLM"/>
    </source>
</evidence>
<feature type="signal peptide" evidence="2">
    <location>
        <begin position="1"/>
        <end position="25"/>
    </location>
</feature>
<protein>
    <recommendedName>
        <fullName evidence="5">Tripartite tricarboxylate transporter substrate binding protein</fullName>
    </recommendedName>
</protein>
<keyword evidence="2" id="KW-0732">Signal</keyword>
<feature type="chain" id="PRO_5018792500" description="Tripartite tricarboxylate transporter substrate binding protein" evidence="2">
    <location>
        <begin position="26"/>
        <end position="323"/>
    </location>
</feature>
<keyword evidence="4" id="KW-1185">Reference proteome</keyword>
<evidence type="ECO:0000313" key="4">
    <source>
        <dbReference type="Proteomes" id="UP000267418"/>
    </source>
</evidence>
<dbReference type="Proteomes" id="UP000267418">
    <property type="component" value="Unassembled WGS sequence"/>
</dbReference>
<dbReference type="OrthoDB" id="8686127at2"/>